<dbReference type="PROSITE" id="PS00374">
    <property type="entry name" value="MGMT"/>
    <property type="match status" value="1"/>
</dbReference>
<dbReference type="GO" id="GO:0006281">
    <property type="term" value="P:DNA repair"/>
    <property type="evidence" value="ECO:0007669"/>
    <property type="project" value="UniProtKB-KW"/>
</dbReference>
<protein>
    <recommendedName>
        <fullName evidence="3">methylated-DNA--[protein]-cysteine S-methyltransferase</fullName>
        <ecNumber evidence="3">2.1.1.63</ecNumber>
    </recommendedName>
</protein>
<dbReference type="PANTHER" id="PTHR10815:SF5">
    <property type="entry name" value="METHYLATED-DNA--PROTEIN-CYSTEINE METHYLTRANSFERASE"/>
    <property type="match status" value="1"/>
</dbReference>
<dbReference type="Proteomes" id="UP000250416">
    <property type="component" value="Unassembled WGS sequence"/>
</dbReference>
<dbReference type="InterPro" id="IPR036388">
    <property type="entry name" value="WH-like_DNA-bd_sf"/>
</dbReference>
<evidence type="ECO:0000256" key="5">
    <source>
        <dbReference type="ARBA" id="ARBA00022679"/>
    </source>
</evidence>
<feature type="domain" description="Methylated-DNA-[protein]-cysteine S-methyltransferase DNA binding" evidence="9">
    <location>
        <begin position="9"/>
        <end position="90"/>
    </location>
</feature>
<evidence type="ECO:0000256" key="4">
    <source>
        <dbReference type="ARBA" id="ARBA00022603"/>
    </source>
</evidence>
<dbReference type="CDD" id="cd06445">
    <property type="entry name" value="ATase"/>
    <property type="match status" value="1"/>
</dbReference>
<name>A0AAE8NLR3_BURCE</name>
<dbReference type="SUPFAM" id="SSF46767">
    <property type="entry name" value="Methylated DNA-protein cysteine methyltransferase, C-terminal domain"/>
    <property type="match status" value="1"/>
</dbReference>
<reference evidence="10 11" key="1">
    <citation type="submission" date="2018-06" db="EMBL/GenBank/DDBJ databases">
        <authorList>
            <consortium name="Pathogen Informatics"/>
            <person name="Doyle S."/>
        </authorList>
    </citation>
    <scope>NUCLEOTIDE SEQUENCE [LARGE SCALE GENOMIC DNA]</scope>
    <source>
        <strain evidence="10 11">NCTC10661</strain>
    </source>
</reference>
<dbReference type="InterPro" id="IPR001497">
    <property type="entry name" value="MethylDNA_cys_MeTrfase_AS"/>
</dbReference>
<evidence type="ECO:0000256" key="6">
    <source>
        <dbReference type="ARBA" id="ARBA00022763"/>
    </source>
</evidence>
<dbReference type="NCBIfam" id="TIGR00589">
    <property type="entry name" value="ogt"/>
    <property type="match status" value="1"/>
</dbReference>
<dbReference type="GO" id="GO:0003908">
    <property type="term" value="F:methylated-DNA-[protein]-cysteine S-methyltransferase activity"/>
    <property type="evidence" value="ECO:0007669"/>
    <property type="project" value="UniProtKB-EC"/>
</dbReference>
<keyword evidence="4 10" id="KW-0489">Methyltransferase</keyword>
<evidence type="ECO:0000313" key="10">
    <source>
        <dbReference type="EMBL" id="SQA61177.1"/>
    </source>
</evidence>
<keyword evidence="6" id="KW-0227">DNA damage</keyword>
<comment type="catalytic activity">
    <reaction evidence="8">
        <text>a 6-O-methyl-2'-deoxyguanosine in DNA + L-cysteinyl-[protein] = S-methyl-L-cysteinyl-[protein] + a 2'-deoxyguanosine in DNA</text>
        <dbReference type="Rhea" id="RHEA:24000"/>
        <dbReference type="Rhea" id="RHEA-COMP:10131"/>
        <dbReference type="Rhea" id="RHEA-COMP:10132"/>
        <dbReference type="Rhea" id="RHEA-COMP:11367"/>
        <dbReference type="Rhea" id="RHEA-COMP:11368"/>
        <dbReference type="ChEBI" id="CHEBI:29950"/>
        <dbReference type="ChEBI" id="CHEBI:82612"/>
        <dbReference type="ChEBI" id="CHEBI:85445"/>
        <dbReference type="ChEBI" id="CHEBI:85448"/>
        <dbReference type="EC" id="2.1.1.63"/>
    </reaction>
</comment>
<dbReference type="EMBL" id="UARD01000059">
    <property type="protein sequence ID" value="SQA61177.1"/>
    <property type="molecule type" value="Genomic_DNA"/>
</dbReference>
<dbReference type="InterPro" id="IPR014048">
    <property type="entry name" value="MethylDNA_cys_MeTrfase_DNA-bd"/>
</dbReference>
<dbReference type="EC" id="2.1.1.63" evidence="3"/>
<dbReference type="Pfam" id="PF01035">
    <property type="entry name" value="DNA_binding_1"/>
    <property type="match status" value="1"/>
</dbReference>
<keyword evidence="7" id="KW-0234">DNA repair</keyword>
<comment type="catalytic activity">
    <reaction evidence="1">
        <text>a 4-O-methyl-thymidine in DNA + L-cysteinyl-[protein] = a thymidine in DNA + S-methyl-L-cysteinyl-[protein]</text>
        <dbReference type="Rhea" id="RHEA:53428"/>
        <dbReference type="Rhea" id="RHEA-COMP:10131"/>
        <dbReference type="Rhea" id="RHEA-COMP:10132"/>
        <dbReference type="Rhea" id="RHEA-COMP:13555"/>
        <dbReference type="Rhea" id="RHEA-COMP:13556"/>
        <dbReference type="ChEBI" id="CHEBI:29950"/>
        <dbReference type="ChEBI" id="CHEBI:82612"/>
        <dbReference type="ChEBI" id="CHEBI:137386"/>
        <dbReference type="ChEBI" id="CHEBI:137387"/>
        <dbReference type="EC" id="2.1.1.63"/>
    </reaction>
</comment>
<evidence type="ECO:0000256" key="1">
    <source>
        <dbReference type="ARBA" id="ARBA00001286"/>
    </source>
</evidence>
<organism evidence="10 11">
    <name type="scientific">Burkholderia cepacia</name>
    <name type="common">Pseudomonas cepacia</name>
    <dbReference type="NCBI Taxonomy" id="292"/>
    <lineage>
        <taxon>Bacteria</taxon>
        <taxon>Pseudomonadati</taxon>
        <taxon>Pseudomonadota</taxon>
        <taxon>Betaproteobacteria</taxon>
        <taxon>Burkholderiales</taxon>
        <taxon>Burkholderiaceae</taxon>
        <taxon>Burkholderia</taxon>
        <taxon>Burkholderia cepacia complex</taxon>
    </lineage>
</organism>
<evidence type="ECO:0000256" key="3">
    <source>
        <dbReference type="ARBA" id="ARBA00011918"/>
    </source>
</evidence>
<sequence length="106" mass="11153">MPIQLRGTAFQRRVWKELLAIPFGELVTYGDITERVGLPMSGARAVGGAVGRNPVSIMVPCHRVVGASGSLTGYAGGIDRKRALLSLEGAGFERGTGDPVQQALAF</sequence>
<evidence type="ECO:0000313" key="11">
    <source>
        <dbReference type="Proteomes" id="UP000250416"/>
    </source>
</evidence>
<keyword evidence="5 10" id="KW-0808">Transferase</keyword>
<gene>
    <name evidence="10" type="primary">ogt_2</name>
    <name evidence="10" type="ORF">NCTC10661_06965</name>
</gene>
<evidence type="ECO:0000256" key="2">
    <source>
        <dbReference type="ARBA" id="ARBA00008711"/>
    </source>
</evidence>
<dbReference type="FunFam" id="1.10.10.10:FF:000214">
    <property type="entry name" value="Methylated-DNA--protein-cysteine methyltransferase"/>
    <property type="match status" value="1"/>
</dbReference>
<dbReference type="AlphaFoldDB" id="A0AAE8NLR3"/>
<dbReference type="PANTHER" id="PTHR10815">
    <property type="entry name" value="METHYLATED-DNA--PROTEIN-CYSTEINE METHYLTRANSFERASE"/>
    <property type="match status" value="1"/>
</dbReference>
<accession>A0AAE8NLR3</accession>
<dbReference type="InterPro" id="IPR036217">
    <property type="entry name" value="MethylDNA_cys_MeTrfase_DNAb"/>
</dbReference>
<proteinExistence type="inferred from homology"/>
<comment type="similarity">
    <text evidence="2">Belongs to the MGMT family.</text>
</comment>
<evidence type="ECO:0000256" key="7">
    <source>
        <dbReference type="ARBA" id="ARBA00023204"/>
    </source>
</evidence>
<dbReference type="GO" id="GO:0032259">
    <property type="term" value="P:methylation"/>
    <property type="evidence" value="ECO:0007669"/>
    <property type="project" value="UniProtKB-KW"/>
</dbReference>
<dbReference type="Gene3D" id="1.10.10.10">
    <property type="entry name" value="Winged helix-like DNA-binding domain superfamily/Winged helix DNA-binding domain"/>
    <property type="match status" value="1"/>
</dbReference>
<evidence type="ECO:0000256" key="8">
    <source>
        <dbReference type="ARBA" id="ARBA00049348"/>
    </source>
</evidence>
<comment type="caution">
    <text evidence="10">The sequence shown here is derived from an EMBL/GenBank/DDBJ whole genome shotgun (WGS) entry which is preliminary data.</text>
</comment>
<evidence type="ECO:0000259" key="9">
    <source>
        <dbReference type="Pfam" id="PF01035"/>
    </source>
</evidence>